<keyword evidence="3" id="KW-1185">Reference proteome</keyword>
<reference evidence="3" key="1">
    <citation type="journal article" date="2019" name="Int. J. Syst. Evol. Microbiol.">
        <title>The Global Catalogue of Microorganisms (GCM) 10K type strain sequencing project: providing services to taxonomists for standard genome sequencing and annotation.</title>
        <authorList>
            <consortium name="The Broad Institute Genomics Platform"/>
            <consortium name="The Broad Institute Genome Sequencing Center for Infectious Disease"/>
            <person name="Wu L."/>
            <person name="Ma J."/>
        </authorList>
    </citation>
    <scope>NUCLEOTIDE SEQUENCE [LARGE SCALE GENOMIC DNA]</scope>
    <source>
        <strain evidence="3">CCUG 59189</strain>
    </source>
</reference>
<keyword evidence="2" id="KW-0808">Transferase</keyword>
<dbReference type="EMBL" id="JBHTLM010000003">
    <property type="protein sequence ID" value="MFD1175941.1"/>
    <property type="molecule type" value="Genomic_DNA"/>
</dbReference>
<dbReference type="InterPro" id="IPR016181">
    <property type="entry name" value="Acyl_CoA_acyltransferase"/>
</dbReference>
<evidence type="ECO:0000313" key="2">
    <source>
        <dbReference type="EMBL" id="MFD1175941.1"/>
    </source>
</evidence>
<evidence type="ECO:0000259" key="1">
    <source>
        <dbReference type="PROSITE" id="PS51186"/>
    </source>
</evidence>
<proteinExistence type="predicted"/>
<dbReference type="GO" id="GO:0016746">
    <property type="term" value="F:acyltransferase activity"/>
    <property type="evidence" value="ECO:0007669"/>
    <property type="project" value="UniProtKB-KW"/>
</dbReference>
<dbReference type="RefSeq" id="WP_379317964.1">
    <property type="nucleotide sequence ID" value="NZ_JBHTLM010000003.1"/>
</dbReference>
<organism evidence="2 3">
    <name type="scientific">Paenibacillus puldeungensis</name>
    <dbReference type="NCBI Taxonomy" id="696536"/>
    <lineage>
        <taxon>Bacteria</taxon>
        <taxon>Bacillati</taxon>
        <taxon>Bacillota</taxon>
        <taxon>Bacilli</taxon>
        <taxon>Bacillales</taxon>
        <taxon>Paenibacillaceae</taxon>
        <taxon>Paenibacillus</taxon>
    </lineage>
</organism>
<dbReference type="EC" id="2.3.-.-" evidence="2"/>
<evidence type="ECO:0000313" key="3">
    <source>
        <dbReference type="Proteomes" id="UP001597262"/>
    </source>
</evidence>
<gene>
    <name evidence="2" type="ORF">ACFQ3W_06420</name>
</gene>
<dbReference type="InterPro" id="IPR000182">
    <property type="entry name" value="GNAT_dom"/>
</dbReference>
<sequence length="103" mass="12001">MWAVYDENELIGELCAEMIDYQTVGISYVVNPHKRNQGYCKRMLKEMLELKELSCIHCFEAWVDSDNDPSIRCLEDTGFETTRTAGYYGLLKDAYFYGVHKIL</sequence>
<feature type="domain" description="N-acetyltransferase" evidence="1">
    <location>
        <begin position="1"/>
        <end position="102"/>
    </location>
</feature>
<dbReference type="PROSITE" id="PS51186">
    <property type="entry name" value="GNAT"/>
    <property type="match status" value="1"/>
</dbReference>
<dbReference type="SUPFAM" id="SSF55729">
    <property type="entry name" value="Acyl-CoA N-acyltransferases (Nat)"/>
    <property type="match status" value="1"/>
</dbReference>
<dbReference type="CDD" id="cd04301">
    <property type="entry name" value="NAT_SF"/>
    <property type="match status" value="1"/>
</dbReference>
<dbReference type="Pfam" id="PF00583">
    <property type="entry name" value="Acetyltransf_1"/>
    <property type="match status" value="1"/>
</dbReference>
<dbReference type="Proteomes" id="UP001597262">
    <property type="component" value="Unassembled WGS sequence"/>
</dbReference>
<name>A0ABW3RU40_9BACL</name>
<dbReference type="Gene3D" id="3.40.630.30">
    <property type="match status" value="1"/>
</dbReference>
<comment type="caution">
    <text evidence="2">The sequence shown here is derived from an EMBL/GenBank/DDBJ whole genome shotgun (WGS) entry which is preliminary data.</text>
</comment>
<accession>A0ABW3RU40</accession>
<protein>
    <submittedName>
        <fullName evidence="2">GNAT family N-acetyltransferase</fullName>
        <ecNumber evidence="2">2.3.-.-</ecNumber>
    </submittedName>
</protein>
<keyword evidence="2" id="KW-0012">Acyltransferase</keyword>